<dbReference type="RefSeq" id="XP_055865280.1">
    <property type="nucleotide sequence ID" value="XM_056009305.1"/>
</dbReference>
<keyword evidence="2" id="KW-1185">Reference proteome</keyword>
<name>A0A9W2YRN0_BIOGL</name>
<keyword evidence="1" id="KW-0732">Signal</keyword>
<dbReference type="Proteomes" id="UP001165740">
    <property type="component" value="Chromosome 14"/>
</dbReference>
<proteinExistence type="predicted"/>
<feature type="chain" id="PRO_5040794700" evidence="1">
    <location>
        <begin position="17"/>
        <end position="274"/>
    </location>
</feature>
<feature type="signal peptide" evidence="1">
    <location>
        <begin position="1"/>
        <end position="16"/>
    </location>
</feature>
<evidence type="ECO:0000313" key="3">
    <source>
        <dbReference type="RefSeq" id="XP_055865280.1"/>
    </source>
</evidence>
<evidence type="ECO:0000313" key="2">
    <source>
        <dbReference type="Proteomes" id="UP001165740"/>
    </source>
</evidence>
<gene>
    <name evidence="3" type="primary">LOC106055253</name>
</gene>
<dbReference type="GeneID" id="106055253"/>
<evidence type="ECO:0000256" key="1">
    <source>
        <dbReference type="SAM" id="SignalP"/>
    </source>
</evidence>
<protein>
    <submittedName>
        <fullName evidence="3">Uncharacterized protein LOC106055253</fullName>
    </submittedName>
</protein>
<reference evidence="3" key="1">
    <citation type="submission" date="2025-08" db="UniProtKB">
        <authorList>
            <consortium name="RefSeq"/>
        </authorList>
    </citation>
    <scope>IDENTIFICATION</scope>
</reference>
<dbReference type="AlphaFoldDB" id="A0A9W2YRN0"/>
<organism evidence="2 3">
    <name type="scientific">Biomphalaria glabrata</name>
    <name type="common">Bloodfluke planorb</name>
    <name type="synonym">Freshwater snail</name>
    <dbReference type="NCBI Taxonomy" id="6526"/>
    <lineage>
        <taxon>Eukaryota</taxon>
        <taxon>Metazoa</taxon>
        <taxon>Spiralia</taxon>
        <taxon>Lophotrochozoa</taxon>
        <taxon>Mollusca</taxon>
        <taxon>Gastropoda</taxon>
        <taxon>Heterobranchia</taxon>
        <taxon>Euthyneura</taxon>
        <taxon>Panpulmonata</taxon>
        <taxon>Hygrophila</taxon>
        <taxon>Lymnaeoidea</taxon>
        <taxon>Planorbidae</taxon>
        <taxon>Biomphalaria</taxon>
    </lineage>
</organism>
<dbReference type="OrthoDB" id="10296461at2759"/>
<sequence length="274" mass="30396">MLIHFFLCLLFLPSDQKPHIDKLFISSGDTFQVTCNSLSFVNGPAQDNANYSSSSGSDQSVSNSSSSDATYILVLTLFRRTLSDTYFQVIANYSVEKESLPQSYVQNNRRWTVSFSGANEAEKGVGNLHTIQVTMTVKEACCSDAGLYRCSAKLSNGTVLASSVSDLTCKDLLKYGAQTKAVLTDGRTKFTCVIISLLNLTVDWYFDSLNSRKQHVYRSDVLDINSEGPVPYYDCFRCKEYLYMSTLTFTLTEEEKSNNYFCTGNTTGKGGALI</sequence>
<accession>A0A9W2YRN0</accession>